<dbReference type="EMBL" id="JAVIJP010000066">
    <property type="protein sequence ID" value="KAL3619790.1"/>
    <property type="molecule type" value="Genomic_DNA"/>
</dbReference>
<dbReference type="GO" id="GO:0080155">
    <property type="term" value="P:regulation of double fertilization forming a zygote and endosperm"/>
    <property type="evidence" value="ECO:0007669"/>
    <property type="project" value="UniProtKB-ARBA"/>
</dbReference>
<feature type="chain" id="PRO_5044763598" description="Prolamin-like domain-containing protein" evidence="9">
    <location>
        <begin position="23"/>
        <end position="146"/>
    </location>
</feature>
<evidence type="ECO:0000256" key="4">
    <source>
        <dbReference type="ARBA" id="ARBA00022729"/>
    </source>
</evidence>
<evidence type="ECO:0000256" key="1">
    <source>
        <dbReference type="ARBA" id="ARBA00004541"/>
    </source>
</evidence>
<dbReference type="AlphaFoldDB" id="A0ABD3BQQ4"/>
<evidence type="ECO:0000313" key="12">
    <source>
        <dbReference type="Proteomes" id="UP001632038"/>
    </source>
</evidence>
<gene>
    <name evidence="11" type="ORF">CASFOL_034702</name>
</gene>
<evidence type="ECO:0000256" key="8">
    <source>
        <dbReference type="ARBA" id="ARBA00034484"/>
    </source>
</evidence>
<proteinExistence type="inferred from homology"/>
<reference evidence="12" key="1">
    <citation type="journal article" date="2024" name="IScience">
        <title>Strigolactones Initiate the Formation of Haustorium-like Structures in Castilleja.</title>
        <authorList>
            <person name="Buerger M."/>
            <person name="Peterson D."/>
            <person name="Chory J."/>
        </authorList>
    </citation>
    <scope>NUCLEOTIDE SEQUENCE [LARGE SCALE GENOMIC DNA]</scope>
</reference>
<evidence type="ECO:0000256" key="5">
    <source>
        <dbReference type="ARBA" id="ARBA00023279"/>
    </source>
</evidence>
<keyword evidence="3" id="KW-0964">Secreted</keyword>
<keyword evidence="5" id="KW-0278">Fertilization</keyword>
<comment type="subcellular location">
    <subcellularLocation>
        <location evidence="1">Cytoplasmic vesicle</location>
    </subcellularLocation>
    <subcellularLocation>
        <location evidence="2">Secreted</location>
    </subcellularLocation>
</comment>
<dbReference type="Pfam" id="PF05617">
    <property type="entry name" value="Prolamin_like"/>
    <property type="match status" value="1"/>
</dbReference>
<evidence type="ECO:0000256" key="9">
    <source>
        <dbReference type="SAM" id="SignalP"/>
    </source>
</evidence>
<evidence type="ECO:0000313" key="11">
    <source>
        <dbReference type="EMBL" id="KAL3619790.1"/>
    </source>
</evidence>
<keyword evidence="12" id="KW-1185">Reference proteome</keyword>
<keyword evidence="4 9" id="KW-0732">Signal</keyword>
<evidence type="ECO:0000256" key="3">
    <source>
        <dbReference type="ARBA" id="ARBA00022525"/>
    </source>
</evidence>
<sequence>MASKCLFFLLTVTSLMARFSSSRVLPFLPLIPGLNPIVLNHGPEVKDDALDCFSALYKIKSCSNEIVAYFSKGSIDITHPCCEAITLITHHCWPALLSTLGYGPDQIGILRGYCDAVAPDGGGFGPISSPFGPVPSPFGLPLAVNY</sequence>
<dbReference type="InterPro" id="IPR044711">
    <property type="entry name" value="EC11-15"/>
</dbReference>
<dbReference type="PANTHER" id="PTHR35293:SF10">
    <property type="entry name" value="EGG CELL-SECRETED PROTEIN 1.2-RELATED"/>
    <property type="match status" value="1"/>
</dbReference>
<name>A0ABD3BQQ4_9LAMI</name>
<dbReference type="InterPro" id="IPR008502">
    <property type="entry name" value="Prolamin-like"/>
</dbReference>
<accession>A0ABD3BQQ4</accession>
<dbReference type="GO" id="GO:2000008">
    <property type="term" value="P:regulation of protein localization to cell surface"/>
    <property type="evidence" value="ECO:0007669"/>
    <property type="project" value="UniProtKB-ARBA"/>
</dbReference>
<dbReference type="GO" id="GO:0031410">
    <property type="term" value="C:cytoplasmic vesicle"/>
    <property type="evidence" value="ECO:0007669"/>
    <property type="project" value="UniProtKB-SubCell"/>
</dbReference>
<dbReference type="GO" id="GO:0009567">
    <property type="term" value="P:double fertilization forming a zygote and endosperm"/>
    <property type="evidence" value="ECO:0007669"/>
    <property type="project" value="UniProtKB-ARBA"/>
</dbReference>
<dbReference type="GO" id="GO:0005576">
    <property type="term" value="C:extracellular region"/>
    <property type="evidence" value="ECO:0007669"/>
    <property type="project" value="UniProtKB-SubCell"/>
</dbReference>
<evidence type="ECO:0000256" key="2">
    <source>
        <dbReference type="ARBA" id="ARBA00004613"/>
    </source>
</evidence>
<keyword evidence="6" id="KW-0968">Cytoplasmic vesicle</keyword>
<feature type="domain" description="Prolamin-like" evidence="10">
    <location>
        <begin position="51"/>
        <end position="115"/>
    </location>
</feature>
<organism evidence="11 12">
    <name type="scientific">Castilleja foliolosa</name>
    <dbReference type="NCBI Taxonomy" id="1961234"/>
    <lineage>
        <taxon>Eukaryota</taxon>
        <taxon>Viridiplantae</taxon>
        <taxon>Streptophyta</taxon>
        <taxon>Embryophyta</taxon>
        <taxon>Tracheophyta</taxon>
        <taxon>Spermatophyta</taxon>
        <taxon>Magnoliopsida</taxon>
        <taxon>eudicotyledons</taxon>
        <taxon>Gunneridae</taxon>
        <taxon>Pentapetalae</taxon>
        <taxon>asterids</taxon>
        <taxon>lamiids</taxon>
        <taxon>Lamiales</taxon>
        <taxon>Orobanchaceae</taxon>
        <taxon>Pedicularideae</taxon>
        <taxon>Castillejinae</taxon>
        <taxon>Castilleja</taxon>
    </lineage>
</organism>
<dbReference type="PANTHER" id="PTHR35293">
    <property type="entry name" value="EGG CELL-SECRETED PROTEIN 1.5"/>
    <property type="match status" value="1"/>
</dbReference>
<evidence type="ECO:0000256" key="7">
    <source>
        <dbReference type="ARBA" id="ARBA00034457"/>
    </source>
</evidence>
<dbReference type="Proteomes" id="UP001632038">
    <property type="component" value="Unassembled WGS sequence"/>
</dbReference>
<evidence type="ECO:0000256" key="6">
    <source>
        <dbReference type="ARBA" id="ARBA00023329"/>
    </source>
</evidence>
<comment type="function">
    <text evidence="7">Involved in the regulation of gamete interactions during the double fertilization and to prevent multiple-pollen tube attraction; mediates the redistribution of the gamete fusogen HAP2/GCS1 to the cell surface after secretion upon sperm arrival.</text>
</comment>
<evidence type="ECO:0000259" key="10">
    <source>
        <dbReference type="Pfam" id="PF05617"/>
    </source>
</evidence>
<comment type="similarity">
    <text evidence="8">Belongs to the plant egg cell-secreted peptide family.</text>
</comment>
<comment type="caution">
    <text evidence="11">The sequence shown here is derived from an EMBL/GenBank/DDBJ whole genome shotgun (WGS) entry which is preliminary data.</text>
</comment>
<feature type="signal peptide" evidence="9">
    <location>
        <begin position="1"/>
        <end position="22"/>
    </location>
</feature>
<protein>
    <recommendedName>
        <fullName evidence="10">Prolamin-like domain-containing protein</fullName>
    </recommendedName>
</protein>